<dbReference type="AlphaFoldDB" id="A0A212KCL3"/>
<dbReference type="EMBL" id="FLUQ01000005">
    <property type="protein sequence ID" value="SBW09275.1"/>
    <property type="molecule type" value="Genomic_DNA"/>
</dbReference>
<protein>
    <submittedName>
        <fullName evidence="2">Metal dependent phosphohydrolase</fullName>
    </submittedName>
</protein>
<dbReference type="GO" id="GO:0016787">
    <property type="term" value="F:hydrolase activity"/>
    <property type="evidence" value="ECO:0007669"/>
    <property type="project" value="UniProtKB-KW"/>
</dbReference>
<feature type="domain" description="HDOD" evidence="1">
    <location>
        <begin position="82"/>
        <end position="277"/>
    </location>
</feature>
<dbReference type="PROSITE" id="PS51833">
    <property type="entry name" value="HDOD"/>
    <property type="match status" value="1"/>
</dbReference>
<dbReference type="SUPFAM" id="SSF109604">
    <property type="entry name" value="HD-domain/PDEase-like"/>
    <property type="match status" value="1"/>
</dbReference>
<evidence type="ECO:0000313" key="2">
    <source>
        <dbReference type="EMBL" id="SBW09275.1"/>
    </source>
</evidence>
<proteinExistence type="predicted"/>
<dbReference type="PANTHER" id="PTHR33525:SF3">
    <property type="entry name" value="RIBONUCLEASE Y"/>
    <property type="match status" value="1"/>
</dbReference>
<organism evidence="2">
    <name type="scientific">uncultured delta proteobacterium</name>
    <dbReference type="NCBI Taxonomy" id="34034"/>
    <lineage>
        <taxon>Bacteria</taxon>
        <taxon>Deltaproteobacteria</taxon>
        <taxon>environmental samples</taxon>
    </lineage>
</organism>
<dbReference type="CDD" id="cd00077">
    <property type="entry name" value="HDc"/>
    <property type="match status" value="1"/>
</dbReference>
<gene>
    <name evidence="2" type="ORF">KL86DPRO_50119</name>
</gene>
<dbReference type="InterPro" id="IPR013976">
    <property type="entry name" value="HDOD"/>
</dbReference>
<dbReference type="InterPro" id="IPR052340">
    <property type="entry name" value="RNase_Y/CdgJ"/>
</dbReference>
<accession>A0A212KCL3</accession>
<evidence type="ECO:0000259" key="1">
    <source>
        <dbReference type="PROSITE" id="PS51833"/>
    </source>
</evidence>
<reference evidence="2" key="1">
    <citation type="submission" date="2016-04" db="EMBL/GenBank/DDBJ databases">
        <authorList>
            <person name="Evans L.H."/>
            <person name="Alamgir A."/>
            <person name="Owens N."/>
            <person name="Weber N.D."/>
            <person name="Virtaneva K."/>
            <person name="Barbian K."/>
            <person name="Babar A."/>
            <person name="Rosenke K."/>
        </authorList>
    </citation>
    <scope>NUCLEOTIDE SEQUENCE</scope>
    <source>
        <strain evidence="2">86</strain>
    </source>
</reference>
<keyword evidence="2" id="KW-0378">Hydrolase</keyword>
<dbReference type="Gene3D" id="1.10.3210.10">
    <property type="entry name" value="Hypothetical protein af1432"/>
    <property type="match status" value="1"/>
</dbReference>
<name>A0A212KCL3_9DELT</name>
<sequence length="347" mass="37961">MEPATLAPAEMPLHPTENDTAFFDHRFRFTERNNPVVEALYSLAAEWLLRDGYARPQILPDGPPATVAKLDPLDVVQLEVRLPPLPAVMLELQDVLQRRNFSADDVSKVIAKDPGLTAWLLKLVNSPYYGFAAKVSTISRAVALVGTRQIQTLATGGALNSLAVLLPKGLINMELFWRHSVAVGIAAQELWRLSGRSEGEQLFVSGILHDCGQLAMAYAAPTIMTAINKNYNKNPEPAYMAEQALIDFDHARLGGMLLHRWNMPLPLVIAVLRHHQVEEPSRYPEAAAVHIADAMVTALGITTRPVPPIPPISMEAWNVLGLAPSSLQEAAATLRTKLDSICTALRA</sequence>
<dbReference type="Pfam" id="PF08668">
    <property type="entry name" value="HDOD"/>
    <property type="match status" value="1"/>
</dbReference>
<dbReference type="InterPro" id="IPR003607">
    <property type="entry name" value="HD/PDEase_dom"/>
</dbReference>
<dbReference type="PANTHER" id="PTHR33525">
    <property type="match status" value="1"/>
</dbReference>